<dbReference type="AlphaFoldDB" id="A0A956SEN2"/>
<dbReference type="EMBL" id="JAGQHS010000116">
    <property type="protein sequence ID" value="MCA9757730.1"/>
    <property type="molecule type" value="Genomic_DNA"/>
</dbReference>
<dbReference type="PANTHER" id="PTHR34220">
    <property type="entry name" value="SENSOR HISTIDINE KINASE YPDA"/>
    <property type="match status" value="1"/>
</dbReference>
<dbReference type="InterPro" id="IPR010559">
    <property type="entry name" value="Sig_transdc_His_kin_internal"/>
</dbReference>
<keyword evidence="2" id="KW-0472">Membrane</keyword>
<evidence type="ECO:0000256" key="2">
    <source>
        <dbReference type="SAM" id="Phobius"/>
    </source>
</evidence>
<evidence type="ECO:0000259" key="3">
    <source>
        <dbReference type="Pfam" id="PF06580"/>
    </source>
</evidence>
<accession>A0A956SEN2</accession>
<dbReference type="Proteomes" id="UP000739538">
    <property type="component" value="Unassembled WGS sequence"/>
</dbReference>
<sequence length="395" mass="44174">MQLPSTRSIRLGVAAFLVIWALTTLVSASSYYLDGAAGPMSWLATVGQFGSVWILWGAVVPVIFWLARRFPLHRGKWPVAFGIHVVASALWTAIYFPASIVVLRLWYGQPPFVNVLAGVRSYPYRAFNEAFIYWVLTVAAYALWGVLDRRAQEQRTAALALHNAQIQEELVRSELRTLRSQLHPHFLFNALNSVAGLIRTDDRQGALRVLSRLSDLLRYALETEHEPFVRVATELDFVQQYLEIQQVRFRDRLEVHVEVEPGTEDLSIPSMLLQPLVENAVLHGMGGLRQGVPEGKNTVRVSVRRQRDELEVCVSNPARAEEQRPSGFGIGLQNVRDRVERLYGDHADFGLHHEDGLVVARLRVPAERIGVRGNPGSTSGTIANGAKSTEERASS</sequence>
<name>A0A956SEN2_UNCEI</name>
<feature type="transmembrane region" description="Helical" evidence="2">
    <location>
        <begin position="44"/>
        <end position="67"/>
    </location>
</feature>
<feature type="domain" description="Signal transduction histidine kinase internal region" evidence="3">
    <location>
        <begin position="173"/>
        <end position="253"/>
    </location>
</feature>
<comment type="caution">
    <text evidence="4">The sequence shown here is derived from an EMBL/GenBank/DDBJ whole genome shotgun (WGS) entry which is preliminary data.</text>
</comment>
<dbReference type="GO" id="GO:0016020">
    <property type="term" value="C:membrane"/>
    <property type="evidence" value="ECO:0007669"/>
    <property type="project" value="InterPro"/>
</dbReference>
<reference evidence="4" key="1">
    <citation type="submission" date="2020-04" db="EMBL/GenBank/DDBJ databases">
        <authorList>
            <person name="Zhang T."/>
        </authorList>
    </citation>
    <scope>NUCLEOTIDE SEQUENCE</scope>
    <source>
        <strain evidence="4">HKST-UBA02</strain>
    </source>
</reference>
<dbReference type="InterPro" id="IPR050640">
    <property type="entry name" value="Bact_2-comp_sensor_kinase"/>
</dbReference>
<dbReference type="PANTHER" id="PTHR34220:SF7">
    <property type="entry name" value="SENSOR HISTIDINE KINASE YPDA"/>
    <property type="match status" value="1"/>
</dbReference>
<keyword evidence="4" id="KW-0808">Transferase</keyword>
<dbReference type="Pfam" id="PF06580">
    <property type="entry name" value="His_kinase"/>
    <property type="match status" value="1"/>
</dbReference>
<reference evidence="4" key="2">
    <citation type="journal article" date="2021" name="Microbiome">
        <title>Successional dynamics and alternative stable states in a saline activated sludge microbial community over 9 years.</title>
        <authorList>
            <person name="Wang Y."/>
            <person name="Ye J."/>
            <person name="Ju F."/>
            <person name="Liu L."/>
            <person name="Boyd J.A."/>
            <person name="Deng Y."/>
            <person name="Parks D.H."/>
            <person name="Jiang X."/>
            <person name="Yin X."/>
            <person name="Woodcroft B.J."/>
            <person name="Tyson G.W."/>
            <person name="Hugenholtz P."/>
            <person name="Polz M.F."/>
            <person name="Zhang T."/>
        </authorList>
    </citation>
    <scope>NUCLEOTIDE SEQUENCE</scope>
    <source>
        <strain evidence="4">HKST-UBA02</strain>
    </source>
</reference>
<feature type="region of interest" description="Disordered" evidence="1">
    <location>
        <begin position="370"/>
        <end position="395"/>
    </location>
</feature>
<protein>
    <submittedName>
        <fullName evidence="4">Histidine kinase</fullName>
    </submittedName>
</protein>
<keyword evidence="4" id="KW-0418">Kinase</keyword>
<proteinExistence type="predicted"/>
<organism evidence="4 5">
    <name type="scientific">Eiseniibacteriota bacterium</name>
    <dbReference type="NCBI Taxonomy" id="2212470"/>
    <lineage>
        <taxon>Bacteria</taxon>
        <taxon>Candidatus Eiseniibacteriota</taxon>
    </lineage>
</organism>
<dbReference type="InterPro" id="IPR036890">
    <property type="entry name" value="HATPase_C_sf"/>
</dbReference>
<dbReference type="SUPFAM" id="SSF55874">
    <property type="entry name" value="ATPase domain of HSP90 chaperone/DNA topoisomerase II/histidine kinase"/>
    <property type="match status" value="1"/>
</dbReference>
<evidence type="ECO:0000313" key="5">
    <source>
        <dbReference type="Proteomes" id="UP000739538"/>
    </source>
</evidence>
<feature type="transmembrane region" description="Helical" evidence="2">
    <location>
        <begin position="79"/>
        <end position="107"/>
    </location>
</feature>
<gene>
    <name evidence="4" type="ORF">KDA27_18155</name>
</gene>
<dbReference type="GO" id="GO:0000155">
    <property type="term" value="F:phosphorelay sensor kinase activity"/>
    <property type="evidence" value="ECO:0007669"/>
    <property type="project" value="InterPro"/>
</dbReference>
<feature type="transmembrane region" description="Helical" evidence="2">
    <location>
        <begin position="130"/>
        <end position="147"/>
    </location>
</feature>
<evidence type="ECO:0000313" key="4">
    <source>
        <dbReference type="EMBL" id="MCA9757730.1"/>
    </source>
</evidence>
<dbReference type="Gene3D" id="3.30.565.10">
    <property type="entry name" value="Histidine kinase-like ATPase, C-terminal domain"/>
    <property type="match status" value="1"/>
</dbReference>
<evidence type="ECO:0000256" key="1">
    <source>
        <dbReference type="SAM" id="MobiDB-lite"/>
    </source>
</evidence>
<keyword evidence="2" id="KW-0812">Transmembrane</keyword>
<keyword evidence="2" id="KW-1133">Transmembrane helix</keyword>